<feature type="region of interest" description="Disordered" evidence="4">
    <location>
        <begin position="250"/>
        <end position="269"/>
    </location>
</feature>
<dbReference type="SUPFAM" id="SSF46548">
    <property type="entry name" value="alpha-helical ferredoxin"/>
    <property type="match status" value="1"/>
</dbReference>
<dbReference type="STRING" id="1121391.SAMN02745206_02685"/>
<dbReference type="Proteomes" id="UP000184076">
    <property type="component" value="Unassembled WGS sequence"/>
</dbReference>
<evidence type="ECO:0000256" key="1">
    <source>
        <dbReference type="ARBA" id="ARBA00022723"/>
    </source>
</evidence>
<organism evidence="6 7">
    <name type="scientific">Desulfacinum infernum DSM 9756</name>
    <dbReference type="NCBI Taxonomy" id="1121391"/>
    <lineage>
        <taxon>Bacteria</taxon>
        <taxon>Pseudomonadati</taxon>
        <taxon>Thermodesulfobacteriota</taxon>
        <taxon>Syntrophobacteria</taxon>
        <taxon>Syntrophobacterales</taxon>
        <taxon>Syntrophobacteraceae</taxon>
        <taxon>Desulfacinum</taxon>
    </lineage>
</organism>
<evidence type="ECO:0000256" key="3">
    <source>
        <dbReference type="ARBA" id="ARBA00023014"/>
    </source>
</evidence>
<dbReference type="PROSITE" id="PS51379">
    <property type="entry name" value="4FE4S_FER_2"/>
    <property type="match status" value="1"/>
</dbReference>
<sequence>MKDQIRDYAKKLLQDGTVDGFLALRKDGEHIHPHLFTRADELDSLSLGDLEKPGQARYPLIKVLLRLTRLQPTQKLAVMVRGCEERAFHKLVQASQINPNRVTLVGFSCSQDLADRCGCLKPWPDELVAGEKPDVPPSPKVVTATPKNLVKDMQFLKDNFQRCIKCYGCRNICPVCFCHECTLEEETFVPKTGSTLPPANPEFLFTRAVHMVGYCVYCGLCEEACPAHIPLKIVYKMVANIMDEKHGYRIQDFPGRGQSAPAPDDASNA</sequence>
<dbReference type="Gene3D" id="3.30.70.3270">
    <property type="match status" value="1"/>
</dbReference>
<feature type="domain" description="4Fe-4S ferredoxin-type" evidence="5">
    <location>
        <begin position="206"/>
        <end position="236"/>
    </location>
</feature>
<keyword evidence="2" id="KW-0408">Iron</keyword>
<evidence type="ECO:0000313" key="7">
    <source>
        <dbReference type="Proteomes" id="UP000184076"/>
    </source>
</evidence>
<gene>
    <name evidence="6" type="ORF">SAMN02745206_02685</name>
</gene>
<evidence type="ECO:0000313" key="6">
    <source>
        <dbReference type="EMBL" id="SHF79866.1"/>
    </source>
</evidence>
<dbReference type="GO" id="GO:0051536">
    <property type="term" value="F:iron-sulfur cluster binding"/>
    <property type="evidence" value="ECO:0007669"/>
    <property type="project" value="UniProtKB-KW"/>
</dbReference>
<keyword evidence="3" id="KW-0411">Iron-sulfur</keyword>
<name>A0A1M5EL09_9BACT</name>
<proteinExistence type="predicted"/>
<accession>A0A1M5EL09</accession>
<keyword evidence="1" id="KW-0479">Metal-binding</keyword>
<evidence type="ECO:0000259" key="5">
    <source>
        <dbReference type="PROSITE" id="PS51379"/>
    </source>
</evidence>
<dbReference type="InterPro" id="IPR017896">
    <property type="entry name" value="4Fe4S_Fe-S-bd"/>
</dbReference>
<dbReference type="PROSITE" id="PS00198">
    <property type="entry name" value="4FE4S_FER_1"/>
    <property type="match status" value="1"/>
</dbReference>
<dbReference type="AlphaFoldDB" id="A0A1M5EL09"/>
<evidence type="ECO:0000256" key="2">
    <source>
        <dbReference type="ARBA" id="ARBA00023004"/>
    </source>
</evidence>
<dbReference type="OrthoDB" id="9773828at2"/>
<protein>
    <recommendedName>
        <fullName evidence="5">4Fe-4S ferredoxin-type domain-containing protein</fullName>
    </recommendedName>
</protein>
<dbReference type="GO" id="GO:0046872">
    <property type="term" value="F:metal ion binding"/>
    <property type="evidence" value="ECO:0007669"/>
    <property type="project" value="UniProtKB-KW"/>
</dbReference>
<dbReference type="RefSeq" id="WP_073040309.1">
    <property type="nucleotide sequence ID" value="NZ_FQVB01000027.1"/>
</dbReference>
<dbReference type="InterPro" id="IPR017900">
    <property type="entry name" value="4Fe4S_Fe_S_CS"/>
</dbReference>
<dbReference type="EMBL" id="FQVB01000027">
    <property type="protein sequence ID" value="SHF79866.1"/>
    <property type="molecule type" value="Genomic_DNA"/>
</dbReference>
<evidence type="ECO:0000256" key="4">
    <source>
        <dbReference type="SAM" id="MobiDB-lite"/>
    </source>
</evidence>
<keyword evidence="7" id="KW-1185">Reference proteome</keyword>
<reference evidence="7" key="1">
    <citation type="submission" date="2016-11" db="EMBL/GenBank/DDBJ databases">
        <authorList>
            <person name="Varghese N."/>
            <person name="Submissions S."/>
        </authorList>
    </citation>
    <scope>NUCLEOTIDE SEQUENCE [LARGE SCALE GENOMIC DNA]</scope>
    <source>
        <strain evidence="7">DSM 9756</strain>
    </source>
</reference>